<dbReference type="Gene3D" id="3.30.420.10">
    <property type="entry name" value="Ribonuclease H-like superfamily/Ribonuclease H"/>
    <property type="match status" value="1"/>
</dbReference>
<evidence type="ECO:0000313" key="7">
    <source>
        <dbReference type="Proteomes" id="UP001487740"/>
    </source>
</evidence>
<dbReference type="PANTHER" id="PTHR12801:SF82">
    <property type="entry name" value="RNA EXONUCLEASE 5"/>
    <property type="match status" value="1"/>
</dbReference>
<dbReference type="Proteomes" id="UP001487740">
    <property type="component" value="Unassembled WGS sequence"/>
</dbReference>
<dbReference type="GO" id="GO:0004527">
    <property type="term" value="F:exonuclease activity"/>
    <property type="evidence" value="ECO:0007669"/>
    <property type="project" value="UniProtKB-KW"/>
</dbReference>
<name>A0AAW0TEG8_SCYPA</name>
<evidence type="ECO:0000313" key="6">
    <source>
        <dbReference type="EMBL" id="KAK8386113.1"/>
    </source>
</evidence>
<reference evidence="6 7" key="1">
    <citation type="submission" date="2023-03" db="EMBL/GenBank/DDBJ databases">
        <title>High-quality genome of Scylla paramamosain provides insights in environmental adaptation.</title>
        <authorList>
            <person name="Zhang L."/>
        </authorList>
    </citation>
    <scope>NUCLEOTIDE SEQUENCE [LARGE SCALE GENOMIC DNA]</scope>
    <source>
        <strain evidence="6">LZ_2023a</strain>
        <tissue evidence="6">Muscle</tissue>
    </source>
</reference>
<proteinExistence type="predicted"/>
<feature type="region of interest" description="Disordered" evidence="4">
    <location>
        <begin position="535"/>
        <end position="571"/>
    </location>
</feature>
<comment type="caution">
    <text evidence="6">The sequence shown here is derived from an EMBL/GenBank/DDBJ whole genome shotgun (WGS) entry which is preliminary data.</text>
</comment>
<dbReference type="InterPro" id="IPR036397">
    <property type="entry name" value="RNaseH_sf"/>
</dbReference>
<keyword evidence="2" id="KW-0378">Hydrolase</keyword>
<feature type="domain" description="Exonuclease" evidence="5">
    <location>
        <begin position="355"/>
        <end position="516"/>
    </location>
</feature>
<dbReference type="InterPro" id="IPR012337">
    <property type="entry name" value="RNaseH-like_sf"/>
</dbReference>
<dbReference type="InterPro" id="IPR013520">
    <property type="entry name" value="Ribonucl_H"/>
</dbReference>
<dbReference type="CDD" id="cd06145">
    <property type="entry name" value="REX1_like"/>
    <property type="match status" value="1"/>
</dbReference>
<dbReference type="SMART" id="SM00479">
    <property type="entry name" value="EXOIII"/>
    <property type="match status" value="1"/>
</dbReference>
<keyword evidence="3" id="KW-0269">Exonuclease</keyword>
<dbReference type="InterPro" id="IPR034922">
    <property type="entry name" value="REX1-like_exo"/>
</dbReference>
<dbReference type="InterPro" id="IPR047021">
    <property type="entry name" value="REXO1/3/4-like"/>
</dbReference>
<sequence>MDHWDERKMKMKRMFDMMNTELEERKKLKAIHVAGKKEGIPESNKVSLINGEVHQARTLQGKRRLSPEEYAEVKRRKKENDLLRKEWPRIFLNEQGKTSSLSLGSDCVPLFMGDVQSLLLFSLLGKKSPLVPRWVTFKNATKVSNVIMVHIEGVGVDDIKQNIHSLSEENTTGNGENEAKDYQEGNSAMCERPDVAKQMRVDAGNTDKDVSSSGYLPGWLKSTLPRISHHMNHGLEIVAPSIHDICPFEELLEMKTEKLTKKVIEEDIKNYDIDKLKMNKIKPTESFFKFLSKISPNPGDELHPDDKYSRLNLLLRAEDLARNKYPLPLPGYRGGSNKDYVFTSDNYKEVTSRSPMFGVDCEMCFTSIQKLELTSISVVNEKLEPIYHTLVLPYNPVVNYLTRFSGITPDMLHKVTKRLEDVQQDIRKLLPPDAILVGHALCSDLYAMKMMHPYVIDSSLAYNLTGLRRKHTSLRLLSKKFLGMDIQTRGTGGHDPTEDAIASLMLIQLKLKQDETFGNLLMGWEPPSASYYDWKNCQPNTQSHRKQEPEKDSKQDTRKQELEDNSKISTEEAIGPFKRSDKYIFQRMESCNVAIITTTQCFKNYLAVLASLSKMPTMEVLSGNKQVSQQARDFVENCNLTYVHLEMGKKLSQCPNEATRRRQLSKLDKRLRRIHQAAIPKSVHIYVFSGSSLTVPLRQRSNGFVLVGIKDLPFKT</sequence>
<evidence type="ECO:0000256" key="2">
    <source>
        <dbReference type="ARBA" id="ARBA00022801"/>
    </source>
</evidence>
<dbReference type="AlphaFoldDB" id="A0AAW0TEG8"/>
<organism evidence="6 7">
    <name type="scientific">Scylla paramamosain</name>
    <name type="common">Mud crab</name>
    <dbReference type="NCBI Taxonomy" id="85552"/>
    <lineage>
        <taxon>Eukaryota</taxon>
        <taxon>Metazoa</taxon>
        <taxon>Ecdysozoa</taxon>
        <taxon>Arthropoda</taxon>
        <taxon>Crustacea</taxon>
        <taxon>Multicrustacea</taxon>
        <taxon>Malacostraca</taxon>
        <taxon>Eumalacostraca</taxon>
        <taxon>Eucarida</taxon>
        <taxon>Decapoda</taxon>
        <taxon>Pleocyemata</taxon>
        <taxon>Brachyura</taxon>
        <taxon>Eubrachyura</taxon>
        <taxon>Portunoidea</taxon>
        <taxon>Portunidae</taxon>
        <taxon>Portuninae</taxon>
        <taxon>Scylla</taxon>
    </lineage>
</organism>
<keyword evidence="7" id="KW-1185">Reference proteome</keyword>
<evidence type="ECO:0000256" key="1">
    <source>
        <dbReference type="ARBA" id="ARBA00022722"/>
    </source>
</evidence>
<protein>
    <recommendedName>
        <fullName evidence="5">Exonuclease domain-containing protein</fullName>
    </recommendedName>
</protein>
<dbReference type="EMBL" id="JARAKH010000031">
    <property type="protein sequence ID" value="KAK8386113.1"/>
    <property type="molecule type" value="Genomic_DNA"/>
</dbReference>
<accession>A0AAW0TEG8</accession>
<gene>
    <name evidence="6" type="ORF">O3P69_010679</name>
</gene>
<dbReference type="PANTHER" id="PTHR12801">
    <property type="entry name" value="RNA EXONUCLEASE REXO1 / RECO3 FAMILY MEMBER-RELATED"/>
    <property type="match status" value="1"/>
</dbReference>
<dbReference type="SUPFAM" id="SSF53098">
    <property type="entry name" value="Ribonuclease H-like"/>
    <property type="match status" value="1"/>
</dbReference>
<feature type="compositionally biased region" description="Basic and acidic residues" evidence="4">
    <location>
        <begin position="545"/>
        <end position="570"/>
    </location>
</feature>
<keyword evidence="1" id="KW-0540">Nuclease</keyword>
<evidence type="ECO:0000256" key="4">
    <source>
        <dbReference type="SAM" id="MobiDB-lite"/>
    </source>
</evidence>
<evidence type="ECO:0000256" key="3">
    <source>
        <dbReference type="ARBA" id="ARBA00022839"/>
    </source>
</evidence>
<dbReference type="Pfam" id="PF00929">
    <property type="entry name" value="RNase_T"/>
    <property type="match status" value="1"/>
</dbReference>
<dbReference type="GO" id="GO:0003676">
    <property type="term" value="F:nucleic acid binding"/>
    <property type="evidence" value="ECO:0007669"/>
    <property type="project" value="InterPro"/>
</dbReference>
<evidence type="ECO:0000259" key="5">
    <source>
        <dbReference type="SMART" id="SM00479"/>
    </source>
</evidence>
<dbReference type="GO" id="GO:0005634">
    <property type="term" value="C:nucleus"/>
    <property type="evidence" value="ECO:0007669"/>
    <property type="project" value="TreeGrafter"/>
</dbReference>